<dbReference type="GO" id="GO:0019310">
    <property type="term" value="P:inositol catabolic process"/>
    <property type="evidence" value="ECO:0007669"/>
    <property type="project" value="UniProtKB-UniRule"/>
</dbReference>
<organism evidence="3 4">
    <name type="scientific">Novibacillus thermophilus</name>
    <dbReference type="NCBI Taxonomy" id="1471761"/>
    <lineage>
        <taxon>Bacteria</taxon>
        <taxon>Bacillati</taxon>
        <taxon>Bacillota</taxon>
        <taxon>Bacilli</taxon>
        <taxon>Bacillales</taxon>
        <taxon>Thermoactinomycetaceae</taxon>
        <taxon>Novibacillus</taxon>
    </lineage>
</organism>
<evidence type="ECO:0000313" key="4">
    <source>
        <dbReference type="Proteomes" id="UP000188603"/>
    </source>
</evidence>
<evidence type="ECO:0000256" key="2">
    <source>
        <dbReference type="NCBIfam" id="TIGR04378"/>
    </source>
</evidence>
<proteinExistence type="predicted"/>
<name>A0A1U9K456_9BACL</name>
<evidence type="ECO:0000313" key="3">
    <source>
        <dbReference type="EMBL" id="AQS54816.1"/>
    </source>
</evidence>
<dbReference type="KEGG" id="ntr:B0W44_02575"/>
<evidence type="ECO:0000256" key="1">
    <source>
        <dbReference type="ARBA" id="ARBA00023235"/>
    </source>
</evidence>
<keyword evidence="4" id="KW-1185">Reference proteome</keyword>
<dbReference type="NCBIfam" id="TIGR04378">
    <property type="entry name" value="myo_inos_iolB"/>
    <property type="match status" value="1"/>
</dbReference>
<dbReference type="GO" id="GO:0102482">
    <property type="term" value="F:5-deoxy-D-glucuronate isomerase activity"/>
    <property type="evidence" value="ECO:0007669"/>
    <property type="project" value="UniProtKB-EC"/>
</dbReference>
<reference evidence="3 4" key="1">
    <citation type="journal article" date="2015" name="Int. J. Syst. Evol. Microbiol.">
        <title>Novibacillus thermophilus gen. nov., sp. nov., a Gram-staining-negative and moderately thermophilic member of the family Thermoactinomycetaceae.</title>
        <authorList>
            <person name="Yang G."/>
            <person name="Chen J."/>
            <person name="Zhou S."/>
        </authorList>
    </citation>
    <scope>NUCLEOTIDE SEQUENCE [LARGE SCALE GENOMIC DNA]</scope>
    <source>
        <strain evidence="3 4">SG-1</strain>
    </source>
</reference>
<accession>A0A1U9K456</accession>
<dbReference type="PANTHER" id="PTHR39193">
    <property type="entry name" value="5-DEOXY-GLUCURONATE ISOMERASE"/>
    <property type="match status" value="1"/>
</dbReference>
<dbReference type="EMBL" id="CP019699">
    <property type="protein sequence ID" value="AQS54816.1"/>
    <property type="molecule type" value="Genomic_DNA"/>
</dbReference>
<sequence>MTDRLVKAVEGEGYQEIISEEDARLDYLSLGKLSLQSQQTYCGETGGNEAVLVILSGVVDFSSGDQHYTELGGRKNVFDGKATAVYVPCRSQYEIKARTEAVLAVCKAKASERYEPFVVKPEDVIVHHRGKDSWKREVHDIITDNGEGRVQRIMIGETFNEPGNWSSYPPHKHDRDHLPEESKLEEIYHYQLSPEQGFGVQLRYNQDRSIDEAYIVRHGDSFAIDQGYHPVIAAGGYKIYYLWFLAGEGRTYKLYDDPEHKWLME</sequence>
<dbReference type="AlphaFoldDB" id="A0A1U9K456"/>
<dbReference type="Proteomes" id="UP000188603">
    <property type="component" value="Chromosome"/>
</dbReference>
<dbReference type="OrthoDB" id="9799936at2"/>
<gene>
    <name evidence="3" type="ORF">B0W44_02575</name>
</gene>
<dbReference type="SUPFAM" id="SSF51182">
    <property type="entry name" value="RmlC-like cupins"/>
    <property type="match status" value="1"/>
</dbReference>
<dbReference type="EC" id="5.3.1.30" evidence="2"/>
<dbReference type="InterPro" id="IPR011051">
    <property type="entry name" value="RmlC_Cupin_sf"/>
</dbReference>
<dbReference type="GO" id="GO:0008880">
    <property type="term" value="F:glucuronate isomerase activity"/>
    <property type="evidence" value="ECO:0007669"/>
    <property type="project" value="InterPro"/>
</dbReference>
<protein>
    <recommendedName>
        <fullName evidence="2">5-deoxy-glucuronate isomerase</fullName>
        <ecNumber evidence="2">5.3.1.30</ecNumber>
    </recommendedName>
</protein>
<dbReference type="InterPro" id="IPR021120">
    <property type="entry name" value="KduI/IolB_isomerase"/>
</dbReference>
<dbReference type="PIRSF" id="PIRSF036628">
    <property type="entry name" value="IolB"/>
    <property type="match status" value="1"/>
</dbReference>
<keyword evidence="1 3" id="KW-0413">Isomerase</keyword>
<dbReference type="InterPro" id="IPR024203">
    <property type="entry name" value="Deoxy-glucuronate_isom_IolB"/>
</dbReference>
<dbReference type="RefSeq" id="WP_077718636.1">
    <property type="nucleotide sequence ID" value="NZ_CP019699.1"/>
</dbReference>
<dbReference type="InterPro" id="IPR014710">
    <property type="entry name" value="RmlC-like_jellyroll"/>
</dbReference>
<dbReference type="Gene3D" id="2.60.120.10">
    <property type="entry name" value="Jelly Rolls"/>
    <property type="match status" value="2"/>
</dbReference>
<dbReference type="PANTHER" id="PTHR39193:SF1">
    <property type="entry name" value="5-DEOXY-GLUCURONATE ISOMERASE"/>
    <property type="match status" value="1"/>
</dbReference>
<dbReference type="STRING" id="1471761.B0W44_02575"/>
<dbReference type="Pfam" id="PF04962">
    <property type="entry name" value="KduI"/>
    <property type="match status" value="1"/>
</dbReference>